<dbReference type="SMART" id="SM00342">
    <property type="entry name" value="HTH_ARAC"/>
    <property type="match status" value="1"/>
</dbReference>
<accession>A0A2K4ZJL6</accession>
<keyword evidence="1" id="KW-0805">Transcription regulation</keyword>
<keyword evidence="3" id="KW-0804">Transcription</keyword>
<keyword evidence="4" id="KW-1133">Transmembrane helix</keyword>
<evidence type="ECO:0000256" key="3">
    <source>
        <dbReference type="ARBA" id="ARBA00023163"/>
    </source>
</evidence>
<dbReference type="InterPro" id="IPR018060">
    <property type="entry name" value="HTH_AraC"/>
</dbReference>
<dbReference type="Pfam" id="PF12833">
    <property type="entry name" value="HTH_18"/>
    <property type="match status" value="1"/>
</dbReference>
<feature type="transmembrane region" description="Helical" evidence="4">
    <location>
        <begin position="271"/>
        <end position="293"/>
    </location>
</feature>
<organism evidence="6 7">
    <name type="scientific">Acetatifactor muris</name>
    <dbReference type="NCBI Taxonomy" id="879566"/>
    <lineage>
        <taxon>Bacteria</taxon>
        <taxon>Bacillati</taxon>
        <taxon>Bacillota</taxon>
        <taxon>Clostridia</taxon>
        <taxon>Lachnospirales</taxon>
        <taxon>Lachnospiraceae</taxon>
        <taxon>Acetatifactor</taxon>
    </lineage>
</organism>
<feature type="domain" description="HTH araC/xylS-type" evidence="5">
    <location>
        <begin position="627"/>
        <end position="726"/>
    </location>
</feature>
<evidence type="ECO:0000313" key="7">
    <source>
        <dbReference type="Proteomes" id="UP000236311"/>
    </source>
</evidence>
<dbReference type="PROSITE" id="PS00041">
    <property type="entry name" value="HTH_ARAC_FAMILY_1"/>
    <property type="match status" value="1"/>
</dbReference>
<dbReference type="PROSITE" id="PS01124">
    <property type="entry name" value="HTH_ARAC_FAMILY_2"/>
    <property type="match status" value="1"/>
</dbReference>
<protein>
    <submittedName>
        <fullName evidence="6">Arabinose operon regulatory protein</fullName>
    </submittedName>
</protein>
<dbReference type="InterPro" id="IPR018062">
    <property type="entry name" value="HTH_AraC-typ_CS"/>
</dbReference>
<dbReference type="InterPro" id="IPR009057">
    <property type="entry name" value="Homeodomain-like_sf"/>
</dbReference>
<evidence type="ECO:0000259" key="5">
    <source>
        <dbReference type="PROSITE" id="PS01124"/>
    </source>
</evidence>
<dbReference type="PANTHER" id="PTHR43280">
    <property type="entry name" value="ARAC-FAMILY TRANSCRIPTIONAL REGULATOR"/>
    <property type="match status" value="1"/>
</dbReference>
<dbReference type="SUPFAM" id="SSF46689">
    <property type="entry name" value="Homeodomain-like"/>
    <property type="match status" value="1"/>
</dbReference>
<evidence type="ECO:0000256" key="2">
    <source>
        <dbReference type="ARBA" id="ARBA00023125"/>
    </source>
</evidence>
<feature type="transmembrane region" description="Helical" evidence="4">
    <location>
        <begin position="20"/>
        <end position="43"/>
    </location>
</feature>
<sequence>MGKKWVSERRTSIFQSKLFLRLFFSYILVIVSFMVLCISFLLFENNQISKIQMKRRSEIQLDEVSNIFMQRIMAAQNIVQNLSYSTTMKQLYMSTKTGRQLDSYALFSIQSEMSNTMASGGLSIYQTVLFVNDSNKAYSSGGIISLTDSYVPLEKELPCMVVGTVNDTFQLSDTKRYSFNQEFLLYCDDYTYQNGSNIGTMCILFDLKSLENDMKNVLDKGYGMEIYYKDNMIFSLGESSKTSYAKESSKMPGIVYRVYASKNIASEVNRYFYFTFLGIIVISIIFLALAYGVSRKYYMPINHLEQMVSTGQNISRDEMETIIRGIQDLIGEKNAYREKMLTITPYAKTGILHSMIAGNVAADHVGVFLDENYLDLIKPYFIVSAVNFAFDSGLVPQEEKYRRKIEELFNVVTEIFSTDELHIVYYFRDVYNVFLIINYENEREMDELFHQIHRYISTATAKDYCYVTMGVDAVRDDIGELKDACEGAVRALYGILTDGRGAVYFLEDMEGTISTYYFPVNFREKLKRCLQKRDEAEIHMLLFDIYKTNLDMAGTPEMYLALVDEFHLSVIKTLREITGLNTIHLNIKKYTGLATLQDIFDYYDAALLSVIDTLHDQSLQEDSRLEEDIVSYIDAHYCDADLSLQSLSDRFNVSNKYLSLLCKECFGVTYLQYIQTKRIRKAEELLRERQYTLTEVCAMCGYTNQLTFRRNFKSITGVNPSTYQEKQNER</sequence>
<dbReference type="EMBL" id="OFSM01000018">
    <property type="protein sequence ID" value="SOY30673.1"/>
    <property type="molecule type" value="Genomic_DNA"/>
</dbReference>
<proteinExistence type="predicted"/>
<dbReference type="GO" id="GO:0043565">
    <property type="term" value="F:sequence-specific DNA binding"/>
    <property type="evidence" value="ECO:0007669"/>
    <property type="project" value="InterPro"/>
</dbReference>
<keyword evidence="2" id="KW-0238">DNA-binding</keyword>
<evidence type="ECO:0000313" key="6">
    <source>
        <dbReference type="EMBL" id="SOY30673.1"/>
    </source>
</evidence>
<dbReference type="GO" id="GO:0003700">
    <property type="term" value="F:DNA-binding transcription factor activity"/>
    <property type="evidence" value="ECO:0007669"/>
    <property type="project" value="InterPro"/>
</dbReference>
<keyword evidence="4" id="KW-0812">Transmembrane</keyword>
<keyword evidence="4" id="KW-0472">Membrane</keyword>
<dbReference type="PANTHER" id="PTHR43280:SF28">
    <property type="entry name" value="HTH-TYPE TRANSCRIPTIONAL ACTIVATOR RHAS"/>
    <property type="match status" value="1"/>
</dbReference>
<name>A0A2K4ZJL6_9FIRM</name>
<dbReference type="AlphaFoldDB" id="A0A2K4ZJL6"/>
<evidence type="ECO:0000256" key="1">
    <source>
        <dbReference type="ARBA" id="ARBA00023015"/>
    </source>
</evidence>
<dbReference type="Proteomes" id="UP000236311">
    <property type="component" value="Unassembled WGS sequence"/>
</dbReference>
<evidence type="ECO:0000256" key="4">
    <source>
        <dbReference type="SAM" id="Phobius"/>
    </source>
</evidence>
<dbReference type="Gene3D" id="1.10.10.60">
    <property type="entry name" value="Homeodomain-like"/>
    <property type="match status" value="2"/>
</dbReference>
<gene>
    <name evidence="6" type="primary">araC_3</name>
    <name evidence="6" type="ORF">AMURIS_03404</name>
</gene>
<dbReference type="RefSeq" id="WP_242982497.1">
    <property type="nucleotide sequence ID" value="NZ_JANJZD010000018.1"/>
</dbReference>
<keyword evidence="7" id="KW-1185">Reference proteome</keyword>
<reference evidence="6 7" key="1">
    <citation type="submission" date="2018-01" db="EMBL/GenBank/DDBJ databases">
        <authorList>
            <person name="Gaut B.S."/>
            <person name="Morton B.R."/>
            <person name="Clegg M.T."/>
            <person name="Duvall M.R."/>
        </authorList>
    </citation>
    <scope>NUCLEOTIDE SEQUENCE [LARGE SCALE GENOMIC DNA]</scope>
    <source>
        <strain evidence="6">GP69</strain>
    </source>
</reference>